<evidence type="ECO:0000313" key="8">
    <source>
        <dbReference type="Proteomes" id="UP001623661"/>
    </source>
</evidence>
<dbReference type="Proteomes" id="UP001623661">
    <property type="component" value="Unassembled WGS sequence"/>
</dbReference>
<feature type="transmembrane region" description="Helical" evidence="6">
    <location>
        <begin position="183"/>
        <end position="206"/>
    </location>
</feature>
<feature type="transmembrane region" description="Helical" evidence="6">
    <location>
        <begin position="343"/>
        <end position="365"/>
    </location>
</feature>
<feature type="transmembrane region" description="Helical" evidence="6">
    <location>
        <begin position="157"/>
        <end position="177"/>
    </location>
</feature>
<protein>
    <submittedName>
        <fullName evidence="7">Oligosaccharide flippase family protein</fullName>
    </submittedName>
</protein>
<dbReference type="Pfam" id="PF01943">
    <property type="entry name" value="Polysacc_synt"/>
    <property type="match status" value="1"/>
</dbReference>
<accession>A0ABW8TUW0</accession>
<comment type="caution">
    <text evidence="7">The sequence shown here is derived from an EMBL/GenBank/DDBJ whole genome shotgun (WGS) entry which is preliminary data.</text>
</comment>
<comment type="subcellular location">
    <subcellularLocation>
        <location evidence="1">Cell membrane</location>
        <topology evidence="1">Multi-pass membrane protein</topology>
    </subcellularLocation>
</comment>
<feature type="transmembrane region" description="Helical" evidence="6">
    <location>
        <begin position="395"/>
        <end position="417"/>
    </location>
</feature>
<feature type="transmembrane region" description="Helical" evidence="6">
    <location>
        <begin position="42"/>
        <end position="62"/>
    </location>
</feature>
<dbReference type="RefSeq" id="WP_406765544.1">
    <property type="nucleotide sequence ID" value="NZ_JBJHZY010000002.1"/>
</dbReference>
<dbReference type="PANTHER" id="PTHR30250:SF26">
    <property type="entry name" value="PSMA PROTEIN"/>
    <property type="match status" value="1"/>
</dbReference>
<keyword evidence="3 6" id="KW-0812">Transmembrane</keyword>
<feature type="transmembrane region" description="Helical" evidence="6">
    <location>
        <begin position="464"/>
        <end position="482"/>
    </location>
</feature>
<evidence type="ECO:0000256" key="6">
    <source>
        <dbReference type="SAM" id="Phobius"/>
    </source>
</evidence>
<keyword evidence="8" id="KW-1185">Reference proteome</keyword>
<dbReference type="InterPro" id="IPR002797">
    <property type="entry name" value="Polysacc_synth"/>
</dbReference>
<evidence type="ECO:0000313" key="7">
    <source>
        <dbReference type="EMBL" id="MFL0268923.1"/>
    </source>
</evidence>
<feature type="transmembrane region" description="Helical" evidence="6">
    <location>
        <begin position="127"/>
        <end position="145"/>
    </location>
</feature>
<organism evidence="7 8">
    <name type="scientific">Candidatus Clostridium radicumherbarum</name>
    <dbReference type="NCBI Taxonomy" id="3381662"/>
    <lineage>
        <taxon>Bacteria</taxon>
        <taxon>Bacillati</taxon>
        <taxon>Bacillota</taxon>
        <taxon>Clostridia</taxon>
        <taxon>Eubacteriales</taxon>
        <taxon>Clostridiaceae</taxon>
        <taxon>Clostridium</taxon>
    </lineage>
</organism>
<feature type="transmembrane region" description="Helical" evidence="6">
    <location>
        <begin position="250"/>
        <end position="269"/>
    </location>
</feature>
<feature type="transmembrane region" description="Helical" evidence="6">
    <location>
        <begin position="372"/>
        <end position="389"/>
    </location>
</feature>
<feature type="transmembrane region" description="Helical" evidence="6">
    <location>
        <begin position="313"/>
        <end position="331"/>
    </location>
</feature>
<dbReference type="InterPro" id="IPR050833">
    <property type="entry name" value="Poly_Biosynth_Transport"/>
</dbReference>
<name>A0ABW8TUW0_9CLOT</name>
<feature type="transmembrane region" description="Helical" evidence="6">
    <location>
        <begin position="226"/>
        <end position="244"/>
    </location>
</feature>
<proteinExistence type="predicted"/>
<gene>
    <name evidence="7" type="ORF">ACJDUH_12550</name>
</gene>
<evidence type="ECO:0000256" key="5">
    <source>
        <dbReference type="ARBA" id="ARBA00023136"/>
    </source>
</evidence>
<feature type="transmembrane region" description="Helical" evidence="6">
    <location>
        <begin position="438"/>
        <end position="458"/>
    </location>
</feature>
<reference evidence="7 8" key="1">
    <citation type="submission" date="2024-11" db="EMBL/GenBank/DDBJ databases">
        <authorList>
            <person name="Heng Y.C."/>
            <person name="Lim A.C.H."/>
            <person name="Lee J.K.Y."/>
            <person name="Kittelmann S."/>
        </authorList>
    </citation>
    <scope>NUCLEOTIDE SEQUENCE [LARGE SCALE GENOMIC DNA]</scope>
    <source>
        <strain evidence="7 8">WILCCON 0202</strain>
    </source>
</reference>
<dbReference type="EMBL" id="JBJHZY010000002">
    <property type="protein sequence ID" value="MFL0268923.1"/>
    <property type="molecule type" value="Genomic_DNA"/>
</dbReference>
<sequence length="511" mass="57110">MQSNQRKIGAVLSFATTAVNAVVGFLYVPLLLRYMGKNEYGLYQLMGSIIALLSVMDFGLSATVTRYYSKYKSLEDEDNMENVLALSGLVYVLITIVLLIVGIGVYFNLGLLFKNSLTSDQLVSAKKIFIVFLIYLGITIPSKVFDSVITSHEKFVFIRVLTLIQIVTQPVFVIAVMNKWPTALAMVIVQTIFSMAVILVKAYYCFYKISMKIKLHHFNKSLFTEMMQFSFFIFLGAILDQLFWQSNQIVLGMFINTAAVAVYGVATTISNSYMSLSTAITSVFLPRITSLVTHKVSDKEISDLFIKIGRVQFLILACVLSGFIIYGRQFINVWAGAGFSNTYIVTLILIIPFTIDLIQNIGLTILQAKNKLAYRSVVFLIIAIINVIASIPLTIYFGVIGCALAAGVSFFVGNAIIMNIYYYKVTHIDIKLFWKEMLTIAAPTLGCALIGVGLNYIIAGTSFTNLAIKCFLYLGIYIIAMWKFSMNSYEKDLINSILYKLNLLKLKKEGI</sequence>
<keyword evidence="4 6" id="KW-1133">Transmembrane helix</keyword>
<feature type="transmembrane region" description="Helical" evidence="6">
    <location>
        <begin position="12"/>
        <end position="30"/>
    </location>
</feature>
<evidence type="ECO:0000256" key="3">
    <source>
        <dbReference type="ARBA" id="ARBA00022692"/>
    </source>
</evidence>
<feature type="transmembrane region" description="Helical" evidence="6">
    <location>
        <begin position="83"/>
        <end position="107"/>
    </location>
</feature>
<evidence type="ECO:0000256" key="2">
    <source>
        <dbReference type="ARBA" id="ARBA00022475"/>
    </source>
</evidence>
<evidence type="ECO:0000256" key="4">
    <source>
        <dbReference type="ARBA" id="ARBA00022989"/>
    </source>
</evidence>
<keyword evidence="5 6" id="KW-0472">Membrane</keyword>
<dbReference type="PANTHER" id="PTHR30250">
    <property type="entry name" value="PST FAMILY PREDICTED COLANIC ACID TRANSPORTER"/>
    <property type="match status" value="1"/>
</dbReference>
<evidence type="ECO:0000256" key="1">
    <source>
        <dbReference type="ARBA" id="ARBA00004651"/>
    </source>
</evidence>
<keyword evidence="2" id="KW-1003">Cell membrane</keyword>